<keyword evidence="3" id="KW-0805">Transcription regulation</keyword>
<dbReference type="OrthoDB" id="9790442at2"/>
<dbReference type="InterPro" id="IPR039420">
    <property type="entry name" value="WalR-like"/>
</dbReference>
<gene>
    <name evidence="10" type="ORF">COR50_14490</name>
</gene>
<dbReference type="GO" id="GO:0032993">
    <property type="term" value="C:protein-DNA complex"/>
    <property type="evidence" value="ECO:0007669"/>
    <property type="project" value="TreeGrafter"/>
</dbReference>
<dbReference type="GO" id="GO:0000156">
    <property type="term" value="F:phosphorelay response regulator activity"/>
    <property type="evidence" value="ECO:0007669"/>
    <property type="project" value="TreeGrafter"/>
</dbReference>
<dbReference type="InterPro" id="IPR001789">
    <property type="entry name" value="Sig_transdc_resp-reg_receiver"/>
</dbReference>
<dbReference type="CDD" id="cd00383">
    <property type="entry name" value="trans_reg_C"/>
    <property type="match status" value="1"/>
</dbReference>
<dbReference type="InterPro" id="IPR036388">
    <property type="entry name" value="WH-like_DNA-bd_sf"/>
</dbReference>
<organism evidence="10 11">
    <name type="scientific">Chitinophaga caeni</name>
    <dbReference type="NCBI Taxonomy" id="2029983"/>
    <lineage>
        <taxon>Bacteria</taxon>
        <taxon>Pseudomonadati</taxon>
        <taxon>Bacteroidota</taxon>
        <taxon>Chitinophagia</taxon>
        <taxon>Chitinophagales</taxon>
        <taxon>Chitinophagaceae</taxon>
        <taxon>Chitinophaga</taxon>
    </lineage>
</organism>
<keyword evidence="4 7" id="KW-0238">DNA-binding</keyword>
<dbReference type="Pfam" id="PF00486">
    <property type="entry name" value="Trans_reg_C"/>
    <property type="match status" value="1"/>
</dbReference>
<feature type="domain" description="Response regulatory" evidence="8">
    <location>
        <begin position="2"/>
        <end position="116"/>
    </location>
</feature>
<evidence type="ECO:0000259" key="8">
    <source>
        <dbReference type="PROSITE" id="PS50110"/>
    </source>
</evidence>
<keyword evidence="5" id="KW-0804">Transcription</keyword>
<evidence type="ECO:0000313" key="10">
    <source>
        <dbReference type="EMBL" id="ATL48275.1"/>
    </source>
</evidence>
<dbReference type="PROSITE" id="PS51755">
    <property type="entry name" value="OMPR_PHOB"/>
    <property type="match status" value="1"/>
</dbReference>
<dbReference type="SUPFAM" id="SSF52172">
    <property type="entry name" value="CheY-like"/>
    <property type="match status" value="1"/>
</dbReference>
<dbReference type="PANTHER" id="PTHR48111:SF22">
    <property type="entry name" value="REGULATOR OF RPOS"/>
    <property type="match status" value="1"/>
</dbReference>
<evidence type="ECO:0000259" key="9">
    <source>
        <dbReference type="PROSITE" id="PS51755"/>
    </source>
</evidence>
<dbReference type="EMBL" id="CP023777">
    <property type="protein sequence ID" value="ATL48275.1"/>
    <property type="molecule type" value="Genomic_DNA"/>
</dbReference>
<dbReference type="Gene3D" id="6.10.250.690">
    <property type="match status" value="1"/>
</dbReference>
<proteinExistence type="predicted"/>
<evidence type="ECO:0000256" key="7">
    <source>
        <dbReference type="PROSITE-ProRule" id="PRU01091"/>
    </source>
</evidence>
<dbReference type="RefSeq" id="WP_098194649.1">
    <property type="nucleotide sequence ID" value="NZ_CP023777.1"/>
</dbReference>
<dbReference type="GO" id="GO:0000976">
    <property type="term" value="F:transcription cis-regulatory region binding"/>
    <property type="evidence" value="ECO:0007669"/>
    <property type="project" value="TreeGrafter"/>
</dbReference>
<dbReference type="Gene3D" id="3.40.50.2300">
    <property type="match status" value="1"/>
</dbReference>
<feature type="domain" description="OmpR/PhoB-type" evidence="9">
    <location>
        <begin position="124"/>
        <end position="224"/>
    </location>
</feature>
<sequence>MKILIIEDETELGKSILDYLEEEKYTCELAYDYRSALDKIGSFDYDCILLDITLPGGSGLNILKELKRDRKDDGVIIISAKNSLDDKIAGLQLGADDYLAKPFHLSELGARVAAVIRRRQFSGSNQLAFNELVIDTMAKTVKVNEQLVELTRKEYGLLLYLVANQNRVVSKNAIAENLAGEEVDAFDNYDFIYAHIKNLKRKLTAAGCEDYIKSIYGMGYKFSAS</sequence>
<dbReference type="KEGG" id="cbae:COR50_14490"/>
<dbReference type="SMART" id="SM00862">
    <property type="entry name" value="Trans_reg_C"/>
    <property type="match status" value="1"/>
</dbReference>
<protein>
    <submittedName>
        <fullName evidence="10">DNA-binding response regulator</fullName>
    </submittedName>
</protein>
<evidence type="ECO:0000313" key="11">
    <source>
        <dbReference type="Proteomes" id="UP000220133"/>
    </source>
</evidence>
<dbReference type="Proteomes" id="UP000220133">
    <property type="component" value="Chromosome"/>
</dbReference>
<name>A0A291QWF9_9BACT</name>
<keyword evidence="2" id="KW-0902">Two-component regulatory system</keyword>
<keyword evidence="11" id="KW-1185">Reference proteome</keyword>
<dbReference type="GO" id="GO:0005829">
    <property type="term" value="C:cytosol"/>
    <property type="evidence" value="ECO:0007669"/>
    <property type="project" value="TreeGrafter"/>
</dbReference>
<feature type="modified residue" description="4-aspartylphosphate" evidence="6">
    <location>
        <position position="51"/>
    </location>
</feature>
<reference evidence="10 11" key="1">
    <citation type="submission" date="2017-10" db="EMBL/GenBank/DDBJ databases">
        <title>Paenichitinophaga pekingensis gen. nov., sp. nov., isolated from activated sludge.</title>
        <authorList>
            <person name="Jin D."/>
            <person name="Kong X."/>
            <person name="Deng Y."/>
            <person name="Bai Z."/>
        </authorList>
    </citation>
    <scope>NUCLEOTIDE SEQUENCE [LARGE SCALE GENOMIC DNA]</scope>
    <source>
        <strain evidence="10 11">13</strain>
    </source>
</reference>
<dbReference type="Pfam" id="PF00072">
    <property type="entry name" value="Response_reg"/>
    <property type="match status" value="1"/>
</dbReference>
<dbReference type="GO" id="GO:0006355">
    <property type="term" value="P:regulation of DNA-templated transcription"/>
    <property type="evidence" value="ECO:0007669"/>
    <property type="project" value="InterPro"/>
</dbReference>
<evidence type="ECO:0000256" key="3">
    <source>
        <dbReference type="ARBA" id="ARBA00023015"/>
    </source>
</evidence>
<dbReference type="InterPro" id="IPR001867">
    <property type="entry name" value="OmpR/PhoB-type_DNA-bd"/>
</dbReference>
<evidence type="ECO:0000256" key="5">
    <source>
        <dbReference type="ARBA" id="ARBA00023163"/>
    </source>
</evidence>
<dbReference type="InterPro" id="IPR011006">
    <property type="entry name" value="CheY-like_superfamily"/>
</dbReference>
<evidence type="ECO:0000256" key="4">
    <source>
        <dbReference type="ARBA" id="ARBA00023125"/>
    </source>
</evidence>
<dbReference type="Gene3D" id="1.10.10.10">
    <property type="entry name" value="Winged helix-like DNA-binding domain superfamily/Winged helix DNA-binding domain"/>
    <property type="match status" value="1"/>
</dbReference>
<dbReference type="PROSITE" id="PS50110">
    <property type="entry name" value="RESPONSE_REGULATORY"/>
    <property type="match status" value="1"/>
</dbReference>
<dbReference type="SMART" id="SM00448">
    <property type="entry name" value="REC"/>
    <property type="match status" value="1"/>
</dbReference>
<feature type="DNA-binding region" description="OmpR/PhoB-type" evidence="7">
    <location>
        <begin position="124"/>
        <end position="224"/>
    </location>
</feature>
<evidence type="ECO:0000256" key="1">
    <source>
        <dbReference type="ARBA" id="ARBA00022553"/>
    </source>
</evidence>
<evidence type="ECO:0000256" key="2">
    <source>
        <dbReference type="ARBA" id="ARBA00023012"/>
    </source>
</evidence>
<dbReference type="PANTHER" id="PTHR48111">
    <property type="entry name" value="REGULATOR OF RPOS"/>
    <property type="match status" value="1"/>
</dbReference>
<accession>A0A291QWF9</accession>
<dbReference type="AlphaFoldDB" id="A0A291QWF9"/>
<keyword evidence="1 6" id="KW-0597">Phosphoprotein</keyword>
<evidence type="ECO:0000256" key="6">
    <source>
        <dbReference type="PROSITE-ProRule" id="PRU00169"/>
    </source>
</evidence>